<dbReference type="SUPFAM" id="SSF55785">
    <property type="entry name" value="PYP-like sensor domain (PAS domain)"/>
    <property type="match status" value="2"/>
</dbReference>
<reference evidence="10 11" key="1">
    <citation type="submission" date="2018-06" db="EMBL/GenBank/DDBJ databases">
        <title>Paenibacillus imtechensis sp. nov.</title>
        <authorList>
            <person name="Pinnaka A.K."/>
            <person name="Singh H."/>
            <person name="Kaur M."/>
        </authorList>
    </citation>
    <scope>NUCLEOTIDE SEQUENCE [LARGE SCALE GENOMIC DNA]</scope>
    <source>
        <strain evidence="10 11">SMB1</strain>
    </source>
</reference>
<dbReference type="SUPFAM" id="SSF55874">
    <property type="entry name" value="ATPase domain of HSP90 chaperone/DNA topoisomerase II/histidine kinase"/>
    <property type="match status" value="1"/>
</dbReference>
<dbReference type="PANTHER" id="PTHR43065">
    <property type="entry name" value="SENSOR HISTIDINE KINASE"/>
    <property type="match status" value="1"/>
</dbReference>
<evidence type="ECO:0000256" key="5">
    <source>
        <dbReference type="ARBA" id="ARBA00022741"/>
    </source>
</evidence>
<dbReference type="Pfam" id="PF13426">
    <property type="entry name" value="PAS_9"/>
    <property type="match status" value="1"/>
</dbReference>
<dbReference type="PRINTS" id="PR00344">
    <property type="entry name" value="BCTRLSENSOR"/>
</dbReference>
<evidence type="ECO:0000256" key="7">
    <source>
        <dbReference type="ARBA" id="ARBA00022840"/>
    </source>
</evidence>
<dbReference type="InterPro" id="IPR005467">
    <property type="entry name" value="His_kinase_dom"/>
</dbReference>
<dbReference type="CDD" id="cd00082">
    <property type="entry name" value="HisKA"/>
    <property type="match status" value="1"/>
</dbReference>
<dbReference type="EC" id="2.7.13.3" evidence="2"/>
<dbReference type="Pfam" id="PF00512">
    <property type="entry name" value="HisKA"/>
    <property type="match status" value="1"/>
</dbReference>
<dbReference type="Gene3D" id="3.30.565.10">
    <property type="entry name" value="Histidine kinase-like ATPase, C-terminal domain"/>
    <property type="match status" value="1"/>
</dbReference>
<dbReference type="InterPro" id="IPR036890">
    <property type="entry name" value="HATPase_C_sf"/>
</dbReference>
<accession>A0A2W1LUH3</accession>
<keyword evidence="3" id="KW-0597">Phosphoprotein</keyword>
<keyword evidence="4" id="KW-0808">Transferase</keyword>
<dbReference type="SUPFAM" id="SSF47384">
    <property type="entry name" value="Homodimeric domain of signal transducing histidine kinase"/>
    <property type="match status" value="1"/>
</dbReference>
<evidence type="ECO:0000259" key="9">
    <source>
        <dbReference type="PROSITE" id="PS50109"/>
    </source>
</evidence>
<sequence>MTLLRAEDELQLYKNAFQQDWTGKAIVDLNGRWLMVNHSFAALIGCNLNDLHQSDFFAVFPVRFHHLLRPGRANNQWIEHKDLYTSPSGFVKQLSIRVRRSLGGSGSPYSLVQLIEHNMLPPVSREQQIIAMQSHIMSAVREGVYAYHQEEDLMVWNEAAELLTGYPAETVRSIGFHSCIHAEGPNSPPVPEEACSVCQAMKQGMNSGKMEGHFRRADGTTFPVEYMAVPFNGDGRTGSILTFSDITEQNRSKDLIMLSEKLSIAGQLAAGIAHEIRNPLTSLKGFLSLLQSGASSPTKRDTYITIMNDELSRIEHISNELLMLAKPRSVQFIRSRISILIDQVISLLQPQAVLKNVEIFIMPGHGPYFVYCDDSQIKQVMINLMKNAMESMPGGGTIRVTLEADECCVYIRIADEGTGIPADKLDKLGQPFYSTKEKGTGLGLMVSYNIIENHNGSIEVTSELGHGTVFTVVLPRADRITAC</sequence>
<gene>
    <name evidence="10" type="ORF">DNH61_12920</name>
</gene>
<dbReference type="EMBL" id="QKRB01000044">
    <property type="protein sequence ID" value="PZD95431.1"/>
    <property type="molecule type" value="Genomic_DNA"/>
</dbReference>
<dbReference type="SMART" id="SM00387">
    <property type="entry name" value="HATPase_c"/>
    <property type="match status" value="1"/>
</dbReference>
<protein>
    <recommendedName>
        <fullName evidence="2">histidine kinase</fullName>
        <ecNumber evidence="2">2.7.13.3</ecNumber>
    </recommendedName>
</protein>
<dbReference type="InterPro" id="IPR003594">
    <property type="entry name" value="HATPase_dom"/>
</dbReference>
<comment type="catalytic activity">
    <reaction evidence="1">
        <text>ATP + protein L-histidine = ADP + protein N-phospho-L-histidine.</text>
        <dbReference type="EC" id="2.7.13.3"/>
    </reaction>
</comment>
<keyword evidence="5" id="KW-0547">Nucleotide-binding</keyword>
<proteinExistence type="predicted"/>
<organism evidence="10 11">
    <name type="scientific">Paenibacillus sambharensis</name>
    <dbReference type="NCBI Taxonomy" id="1803190"/>
    <lineage>
        <taxon>Bacteria</taxon>
        <taxon>Bacillati</taxon>
        <taxon>Bacillota</taxon>
        <taxon>Bacilli</taxon>
        <taxon>Bacillales</taxon>
        <taxon>Paenibacillaceae</taxon>
        <taxon>Paenibacillus</taxon>
    </lineage>
</organism>
<dbReference type="AlphaFoldDB" id="A0A2W1LUH3"/>
<dbReference type="PANTHER" id="PTHR43065:SF34">
    <property type="entry name" value="SPORULATION KINASE A"/>
    <property type="match status" value="1"/>
</dbReference>
<dbReference type="InterPro" id="IPR035965">
    <property type="entry name" value="PAS-like_dom_sf"/>
</dbReference>
<comment type="caution">
    <text evidence="10">The sequence shown here is derived from an EMBL/GenBank/DDBJ whole genome shotgun (WGS) entry which is preliminary data.</text>
</comment>
<dbReference type="InterPro" id="IPR036097">
    <property type="entry name" value="HisK_dim/P_sf"/>
</dbReference>
<evidence type="ECO:0000256" key="1">
    <source>
        <dbReference type="ARBA" id="ARBA00000085"/>
    </source>
</evidence>
<keyword evidence="11" id="KW-1185">Reference proteome</keyword>
<dbReference type="GO" id="GO:0000155">
    <property type="term" value="F:phosphorelay sensor kinase activity"/>
    <property type="evidence" value="ECO:0007669"/>
    <property type="project" value="InterPro"/>
</dbReference>
<dbReference type="InterPro" id="IPR003661">
    <property type="entry name" value="HisK_dim/P_dom"/>
</dbReference>
<evidence type="ECO:0000313" key="11">
    <source>
        <dbReference type="Proteomes" id="UP000249522"/>
    </source>
</evidence>
<dbReference type="Proteomes" id="UP000249522">
    <property type="component" value="Unassembled WGS sequence"/>
</dbReference>
<dbReference type="Pfam" id="PF02518">
    <property type="entry name" value="HATPase_c"/>
    <property type="match status" value="1"/>
</dbReference>
<dbReference type="SMART" id="SM00091">
    <property type="entry name" value="PAS"/>
    <property type="match status" value="2"/>
</dbReference>
<dbReference type="RefSeq" id="WP_111147061.1">
    <property type="nucleotide sequence ID" value="NZ_QKRB01000044.1"/>
</dbReference>
<feature type="domain" description="Histidine kinase" evidence="9">
    <location>
        <begin position="271"/>
        <end position="478"/>
    </location>
</feature>
<keyword evidence="6" id="KW-0418">Kinase</keyword>
<dbReference type="NCBIfam" id="TIGR00229">
    <property type="entry name" value="sensory_box"/>
    <property type="match status" value="1"/>
</dbReference>
<evidence type="ECO:0000256" key="4">
    <source>
        <dbReference type="ARBA" id="ARBA00022679"/>
    </source>
</evidence>
<dbReference type="InterPro" id="IPR000014">
    <property type="entry name" value="PAS"/>
</dbReference>
<dbReference type="SMART" id="SM00388">
    <property type="entry name" value="HisKA"/>
    <property type="match status" value="1"/>
</dbReference>
<dbReference type="InterPro" id="IPR001610">
    <property type="entry name" value="PAC"/>
</dbReference>
<name>A0A2W1LUH3_9BACL</name>
<dbReference type="OrthoDB" id="9815750at2"/>
<dbReference type="Gene3D" id="1.10.287.130">
    <property type="match status" value="1"/>
</dbReference>
<dbReference type="InterPro" id="IPR004358">
    <property type="entry name" value="Sig_transdc_His_kin-like_C"/>
</dbReference>
<evidence type="ECO:0000256" key="2">
    <source>
        <dbReference type="ARBA" id="ARBA00012438"/>
    </source>
</evidence>
<keyword evidence="7" id="KW-0067">ATP-binding</keyword>
<evidence type="ECO:0000256" key="6">
    <source>
        <dbReference type="ARBA" id="ARBA00022777"/>
    </source>
</evidence>
<evidence type="ECO:0000256" key="8">
    <source>
        <dbReference type="ARBA" id="ARBA00023012"/>
    </source>
</evidence>
<dbReference type="PROSITE" id="PS50109">
    <property type="entry name" value="HIS_KIN"/>
    <property type="match status" value="1"/>
</dbReference>
<dbReference type="GO" id="GO:0005524">
    <property type="term" value="F:ATP binding"/>
    <property type="evidence" value="ECO:0007669"/>
    <property type="project" value="UniProtKB-KW"/>
</dbReference>
<evidence type="ECO:0000313" key="10">
    <source>
        <dbReference type="EMBL" id="PZD95431.1"/>
    </source>
</evidence>
<keyword evidence="8" id="KW-0902">Two-component regulatory system</keyword>
<dbReference type="SMART" id="SM00086">
    <property type="entry name" value="PAC"/>
    <property type="match status" value="1"/>
</dbReference>
<evidence type="ECO:0000256" key="3">
    <source>
        <dbReference type="ARBA" id="ARBA00022553"/>
    </source>
</evidence>
<dbReference type="Gene3D" id="3.30.450.20">
    <property type="entry name" value="PAS domain"/>
    <property type="match status" value="1"/>
</dbReference>
<dbReference type="CDD" id="cd00130">
    <property type="entry name" value="PAS"/>
    <property type="match status" value="1"/>
</dbReference>